<feature type="non-terminal residue" evidence="2">
    <location>
        <position position="1"/>
    </location>
</feature>
<sequence>HSGVSEGFREAFADAFDSAVCTAHPSLRPLVALPPPLPRLLTRDDKKSLPSSSCVNHRKEKEETHPSSREIKTGGPNPTRSLEEKGDEESYDKKKKRDLVEDEREVGKPLRESEEKESGGFWHRFKKQRREPLIIASSQKATHPEKEERKVST</sequence>
<reference evidence="2 3" key="1">
    <citation type="journal article" date="2017" name="Int. J. Parasitol.">
        <title>The genome of the protozoan parasite Cystoisospora suis and a reverse vaccinology approach to identify vaccine candidates.</title>
        <authorList>
            <person name="Palmieri N."/>
            <person name="Shrestha A."/>
            <person name="Ruttkowski B."/>
            <person name="Beck T."/>
            <person name="Vogl C."/>
            <person name="Tomley F."/>
            <person name="Blake D.P."/>
            <person name="Joachim A."/>
        </authorList>
    </citation>
    <scope>NUCLEOTIDE SEQUENCE [LARGE SCALE GENOMIC DNA]</scope>
    <source>
        <strain evidence="2 3">Wien I</strain>
    </source>
</reference>
<dbReference type="EMBL" id="MIGC01009539">
    <property type="protein sequence ID" value="PHJ15107.1"/>
    <property type="molecule type" value="Genomic_DNA"/>
</dbReference>
<organism evidence="2 3">
    <name type="scientific">Cystoisospora suis</name>
    <dbReference type="NCBI Taxonomy" id="483139"/>
    <lineage>
        <taxon>Eukaryota</taxon>
        <taxon>Sar</taxon>
        <taxon>Alveolata</taxon>
        <taxon>Apicomplexa</taxon>
        <taxon>Conoidasida</taxon>
        <taxon>Coccidia</taxon>
        <taxon>Eucoccidiorida</taxon>
        <taxon>Eimeriorina</taxon>
        <taxon>Sarcocystidae</taxon>
        <taxon>Cystoisospora</taxon>
    </lineage>
</organism>
<feature type="region of interest" description="Disordered" evidence="1">
    <location>
        <begin position="28"/>
        <end position="153"/>
    </location>
</feature>
<dbReference type="VEuPathDB" id="ToxoDB:CSUI_011082"/>
<comment type="caution">
    <text evidence="2">The sequence shown here is derived from an EMBL/GenBank/DDBJ whole genome shotgun (WGS) entry which is preliminary data.</text>
</comment>
<feature type="compositionally biased region" description="Basic and acidic residues" evidence="1">
    <location>
        <begin position="57"/>
        <end position="72"/>
    </location>
</feature>
<evidence type="ECO:0000313" key="3">
    <source>
        <dbReference type="Proteomes" id="UP000221165"/>
    </source>
</evidence>
<dbReference type="Proteomes" id="UP000221165">
    <property type="component" value="Unassembled WGS sequence"/>
</dbReference>
<feature type="compositionally biased region" description="Basic and acidic residues" evidence="1">
    <location>
        <begin position="105"/>
        <end position="118"/>
    </location>
</feature>
<name>A0A2C6KAX7_9APIC</name>
<evidence type="ECO:0000313" key="2">
    <source>
        <dbReference type="EMBL" id="PHJ15107.1"/>
    </source>
</evidence>
<proteinExistence type="predicted"/>
<dbReference type="RefSeq" id="XP_067916841.1">
    <property type="nucleotide sequence ID" value="XM_068071183.1"/>
</dbReference>
<gene>
    <name evidence="2" type="ORF">CSUI_011082</name>
</gene>
<accession>A0A2C6KAX7</accession>
<feature type="compositionally biased region" description="Basic and acidic residues" evidence="1">
    <location>
        <begin position="142"/>
        <end position="153"/>
    </location>
</feature>
<dbReference type="GeneID" id="94434394"/>
<protein>
    <submittedName>
        <fullName evidence="2">Uncharacterized protein</fullName>
    </submittedName>
</protein>
<evidence type="ECO:0000256" key="1">
    <source>
        <dbReference type="SAM" id="MobiDB-lite"/>
    </source>
</evidence>
<dbReference type="AlphaFoldDB" id="A0A2C6KAX7"/>
<keyword evidence="3" id="KW-1185">Reference proteome</keyword>